<feature type="transmembrane region" description="Helical" evidence="1">
    <location>
        <begin position="819"/>
        <end position="839"/>
    </location>
</feature>
<sequence length="1008" mass="108919">MTTARGRGILAVVTAIVLLALGAGVAFAVGDALGIRTEPAEQMQPAPAAAVAATAAVAPPELTTVDVPDTERVRVAMDELRDAIDDAPQTQGAASLTVAAAPAGDDDSYTLAGDATALTVTAATETGTTRAVYDLTAQVRAAKPLTDLIGVHEASRLPLRMTDLGAVGVTPDPAEWESGDDYSHASKAFADVFTAEPPYIDEDALADAYDDFDVFLRHSLANGFNAVAFPGFVEFVTFDDAPGGPVYAEGDEHRDKALALREAFTPFWERADELGVKVFLRTDMLALTGPLEDHLTDEFGSLDTANPDLWDVYAAGLDELYDAVPALDGVLIRIGEAGTVYDVDGWDYYSALKVTTVDAVRAMLEAFTAQAEASDREVIFRTWSVGVGAVGDMHTSADSYDEVLNGIDSPALIVSTKYTLGDFYTWLPLNDTLEQGSQRRIVEFQSRREFENFGAFANDLGAEYQWALQQLLAANDKIEGVWVWTQDGGPWRAGPMTLYLKAGFWQLYELNTQVAASLARDPSADVTGVTEDWAREWFSDDPATVDAIVTAMARSRDAIAHGLYVAPFAQQRVFAIGLEPPPMMWIFEWDILTGDSAVLDVMYSIVRDSEGGIDAAIADGQTAVETASAMRDEVEATDAATWRSPEIRDAFVGALDYEVDTLRLLAAYRSLILHQGEWHDTLSPAARAAWDADRQTFEKLAAAHLEAYDGDIDHPALNLTAAQLGIDRSERDDTMAWLARGLLVLALAWVVIGMLAARTRLVRRPGAAAARATWIASTRPWRARESTLGMLELDRWLLLVIPAALLVATRAVQTSFLSWTHVAIVIGAWVVFALVMRLFVRRRSPWPVIAAVGGVVMLRCILTLFALSFTGPGGYWYAFWTEPALRTAYITVAFALFVWVFVAAAWALSAQVGVRRATGYVLAAVGAGLLVPSVVVGAIGLEAALTVWNDEMGLLPWGLARILGITTYLDIPAETPWFAAAFGAVLLIAGVLLAVPWRRPRAVASTRS</sequence>
<feature type="transmembrane region" description="Helical" evidence="1">
    <location>
        <begin position="887"/>
        <end position="908"/>
    </location>
</feature>
<dbReference type="Proteomes" id="UP001196843">
    <property type="component" value="Unassembled WGS sequence"/>
</dbReference>
<dbReference type="RefSeq" id="WP_220300984.1">
    <property type="nucleotide sequence ID" value="NZ_JAEUAW010000007.1"/>
</dbReference>
<accession>A0ABS7HMX5</accession>
<evidence type="ECO:0000256" key="1">
    <source>
        <dbReference type="SAM" id="Phobius"/>
    </source>
</evidence>
<feature type="transmembrane region" description="Helical" evidence="1">
    <location>
        <begin position="920"/>
        <end position="948"/>
    </location>
</feature>
<feature type="transmembrane region" description="Helical" evidence="1">
    <location>
        <begin position="977"/>
        <end position="997"/>
    </location>
</feature>
<feature type="transmembrane region" description="Helical" evidence="1">
    <location>
        <begin position="846"/>
        <end position="867"/>
    </location>
</feature>
<gene>
    <name evidence="2" type="ORF">JNB62_11355</name>
</gene>
<name>A0ABS7HMX5_9MICO</name>
<dbReference type="SUPFAM" id="SSF51445">
    <property type="entry name" value="(Trans)glycosidases"/>
    <property type="match status" value="1"/>
</dbReference>
<organism evidence="2 3">
    <name type="scientific">Microbacterium jejuense</name>
    <dbReference type="NCBI Taxonomy" id="1263637"/>
    <lineage>
        <taxon>Bacteria</taxon>
        <taxon>Bacillati</taxon>
        <taxon>Actinomycetota</taxon>
        <taxon>Actinomycetes</taxon>
        <taxon>Micrococcales</taxon>
        <taxon>Microbacteriaceae</taxon>
        <taxon>Microbacterium</taxon>
    </lineage>
</organism>
<proteinExistence type="predicted"/>
<protein>
    <recommendedName>
        <fullName evidence="4">Glycosyl hydrolase family 67 C-terminus</fullName>
    </recommendedName>
</protein>
<keyword evidence="3" id="KW-1185">Reference proteome</keyword>
<keyword evidence="1" id="KW-0812">Transmembrane</keyword>
<evidence type="ECO:0000313" key="3">
    <source>
        <dbReference type="Proteomes" id="UP001196843"/>
    </source>
</evidence>
<reference evidence="2 3" key="1">
    <citation type="journal article" date="2021" name="MBio">
        <title>Poor Competitiveness of Bradyrhizobium in Pigeon Pea Root Colonization in Indian Soils.</title>
        <authorList>
            <person name="Chalasani D."/>
            <person name="Basu A."/>
            <person name="Pullabhotla S.V.S.R.N."/>
            <person name="Jorrin B."/>
            <person name="Neal A.L."/>
            <person name="Poole P.S."/>
            <person name="Podile A.R."/>
            <person name="Tkacz A."/>
        </authorList>
    </citation>
    <scope>NUCLEOTIDE SEQUENCE [LARGE SCALE GENOMIC DNA]</scope>
    <source>
        <strain evidence="2 3">HU14</strain>
    </source>
</reference>
<dbReference type="InterPro" id="IPR017853">
    <property type="entry name" value="GH"/>
</dbReference>
<dbReference type="EMBL" id="JAEUAW010000007">
    <property type="protein sequence ID" value="MBW9094281.1"/>
    <property type="molecule type" value="Genomic_DNA"/>
</dbReference>
<keyword evidence="1" id="KW-0472">Membrane</keyword>
<evidence type="ECO:0000313" key="2">
    <source>
        <dbReference type="EMBL" id="MBW9094281.1"/>
    </source>
</evidence>
<feature type="transmembrane region" description="Helical" evidence="1">
    <location>
        <begin position="737"/>
        <end position="757"/>
    </location>
</feature>
<feature type="transmembrane region" description="Helical" evidence="1">
    <location>
        <begin position="796"/>
        <end position="813"/>
    </location>
</feature>
<evidence type="ECO:0008006" key="4">
    <source>
        <dbReference type="Google" id="ProtNLM"/>
    </source>
</evidence>
<keyword evidence="1" id="KW-1133">Transmembrane helix</keyword>
<comment type="caution">
    <text evidence="2">The sequence shown here is derived from an EMBL/GenBank/DDBJ whole genome shotgun (WGS) entry which is preliminary data.</text>
</comment>